<comment type="caution">
    <text evidence="1">The sequence shown here is derived from an EMBL/GenBank/DDBJ whole genome shotgun (WGS) entry which is preliminary data.</text>
</comment>
<dbReference type="Proteomes" id="UP001642540">
    <property type="component" value="Unassembled WGS sequence"/>
</dbReference>
<protein>
    <submittedName>
        <fullName evidence="1">Uncharacterized protein</fullName>
    </submittedName>
</protein>
<proteinExistence type="predicted"/>
<accession>A0ABP1PVB9</accession>
<dbReference type="EMBL" id="CAXLJM020000013">
    <property type="protein sequence ID" value="CAL8078941.1"/>
    <property type="molecule type" value="Genomic_DNA"/>
</dbReference>
<sequence length="118" mass="13683">MVIHVPCLLVIRHSPHKLLGSGDTYIYMPLEHDPSWTDGKWTLPEIDELRKMLLHVYIILLHFAMNTAKAKLSMERKMVYNFSSLVLSHSLFSSSKPCTIPLRYGERQCFRILQCSHA</sequence>
<gene>
    <name evidence="1" type="ORF">ODALV1_LOCUS4230</name>
</gene>
<keyword evidence="2" id="KW-1185">Reference proteome</keyword>
<organism evidence="1 2">
    <name type="scientific">Orchesella dallaii</name>
    <dbReference type="NCBI Taxonomy" id="48710"/>
    <lineage>
        <taxon>Eukaryota</taxon>
        <taxon>Metazoa</taxon>
        <taxon>Ecdysozoa</taxon>
        <taxon>Arthropoda</taxon>
        <taxon>Hexapoda</taxon>
        <taxon>Collembola</taxon>
        <taxon>Entomobryomorpha</taxon>
        <taxon>Entomobryoidea</taxon>
        <taxon>Orchesellidae</taxon>
        <taxon>Orchesellinae</taxon>
        <taxon>Orchesella</taxon>
    </lineage>
</organism>
<name>A0ABP1PVB9_9HEXA</name>
<evidence type="ECO:0000313" key="1">
    <source>
        <dbReference type="EMBL" id="CAL8078941.1"/>
    </source>
</evidence>
<reference evidence="1 2" key="1">
    <citation type="submission" date="2024-08" db="EMBL/GenBank/DDBJ databases">
        <authorList>
            <person name="Cucini C."/>
            <person name="Frati F."/>
        </authorList>
    </citation>
    <scope>NUCLEOTIDE SEQUENCE [LARGE SCALE GENOMIC DNA]</scope>
</reference>
<evidence type="ECO:0000313" key="2">
    <source>
        <dbReference type="Proteomes" id="UP001642540"/>
    </source>
</evidence>